<name>A0A060I1L1_RHIET</name>
<dbReference type="Pfam" id="PF00857">
    <property type="entry name" value="Isochorismatase"/>
    <property type="match status" value="1"/>
</dbReference>
<dbReference type="KEGG" id="rei:IE4771_CH02471"/>
<evidence type="ECO:0000313" key="4">
    <source>
        <dbReference type="Proteomes" id="UP000027180"/>
    </source>
</evidence>
<dbReference type="InterPro" id="IPR000868">
    <property type="entry name" value="Isochorismatase-like_dom"/>
</dbReference>
<dbReference type="EMBL" id="CP006986">
    <property type="protein sequence ID" value="AIC27574.1"/>
    <property type="molecule type" value="Genomic_DNA"/>
</dbReference>
<dbReference type="CDD" id="cd01014">
    <property type="entry name" value="nicotinamidase_related"/>
    <property type="match status" value="1"/>
</dbReference>
<dbReference type="GO" id="GO:0016787">
    <property type="term" value="F:hydrolase activity"/>
    <property type="evidence" value="ECO:0007669"/>
    <property type="project" value="UniProtKB-KW"/>
</dbReference>
<dbReference type="SUPFAM" id="SSF52499">
    <property type="entry name" value="Isochorismatase-like hydrolases"/>
    <property type="match status" value="1"/>
</dbReference>
<keyword evidence="1" id="KW-0378">Hydrolase</keyword>
<dbReference type="PANTHER" id="PTHR43540:SF14">
    <property type="entry name" value="ISOCHORISMATASE"/>
    <property type="match status" value="1"/>
</dbReference>
<accession>A0A060I1L1</accession>
<dbReference type="Proteomes" id="UP000027180">
    <property type="component" value="Chromosome"/>
</dbReference>
<feature type="domain" description="Isochorismatase-like" evidence="2">
    <location>
        <begin position="4"/>
        <end position="149"/>
    </location>
</feature>
<evidence type="ECO:0000259" key="2">
    <source>
        <dbReference type="Pfam" id="PF00857"/>
    </source>
</evidence>
<protein>
    <submittedName>
        <fullName evidence="3">Isochorismatase-like protein</fullName>
    </submittedName>
</protein>
<reference evidence="3 4" key="1">
    <citation type="submission" date="2013-12" db="EMBL/GenBank/DDBJ databases">
        <title>Complete genome sequence of Rhizobium etli bv. mimosae IE4771.</title>
        <authorList>
            <person name="Bustos P."/>
            <person name="Santamaria R.I."/>
            <person name="Lozano L."/>
            <person name="Ormeno-Orrillo E."/>
            <person name="Rogel M.A."/>
            <person name="Romero D."/>
            <person name="Cevallos M.A."/>
            <person name="Martinez-Romero E."/>
            <person name="Gonzalez V."/>
        </authorList>
    </citation>
    <scope>NUCLEOTIDE SEQUENCE [LARGE SCALE GENOMIC DNA]</scope>
    <source>
        <strain evidence="3 4">IE4771</strain>
    </source>
</reference>
<organism evidence="3 4">
    <name type="scientific">Rhizobium etli bv. mimosae str. IE4771</name>
    <dbReference type="NCBI Taxonomy" id="1432050"/>
    <lineage>
        <taxon>Bacteria</taxon>
        <taxon>Pseudomonadati</taxon>
        <taxon>Pseudomonadota</taxon>
        <taxon>Alphaproteobacteria</taxon>
        <taxon>Hyphomicrobiales</taxon>
        <taxon>Rhizobiaceae</taxon>
        <taxon>Rhizobium/Agrobacterium group</taxon>
        <taxon>Rhizobium</taxon>
    </lineage>
</organism>
<gene>
    <name evidence="3" type="ORF">IE4771_CH02471</name>
</gene>
<dbReference type="InterPro" id="IPR036380">
    <property type="entry name" value="Isochorismatase-like_sf"/>
</dbReference>
<dbReference type="PANTHER" id="PTHR43540">
    <property type="entry name" value="PEROXYUREIDOACRYLATE/UREIDOACRYLATE AMIDOHYDROLASE-RELATED"/>
    <property type="match status" value="1"/>
</dbReference>
<evidence type="ECO:0000256" key="1">
    <source>
        <dbReference type="ARBA" id="ARBA00022801"/>
    </source>
</evidence>
<dbReference type="AlphaFoldDB" id="A0A060I1L1"/>
<dbReference type="HOGENOM" id="CLU_068979_5_5_5"/>
<proteinExistence type="predicted"/>
<dbReference type="RefSeq" id="WP_038689273.1">
    <property type="nucleotide sequence ID" value="NZ_CP006986.1"/>
</dbReference>
<sequence>MTKALLIIDVQNAILSGKAKPERQSLVDSALDQTVARLASLQEQAKQAGAPVVLVQHDGDSSHRLAVGTVGWALRREIAPREGEVVVRKQSADSFFETDLAERLNERAVTHLVIGGCMSQFCVDTTVRRAVSLGYDVTLVANGHTTGDTATLTFSEIVAHHNETLDGFDAGKAAVEIRPAADIAFS</sequence>
<dbReference type="InterPro" id="IPR050272">
    <property type="entry name" value="Isochorismatase-like_hydrls"/>
</dbReference>
<evidence type="ECO:0000313" key="3">
    <source>
        <dbReference type="EMBL" id="AIC27574.1"/>
    </source>
</evidence>
<dbReference type="Gene3D" id="3.40.50.850">
    <property type="entry name" value="Isochorismatase-like"/>
    <property type="match status" value="1"/>
</dbReference>
<dbReference type="OrthoDB" id="9794942at2"/>